<dbReference type="Pfam" id="PF07690">
    <property type="entry name" value="MFS_1"/>
    <property type="match status" value="1"/>
</dbReference>
<dbReference type="InterPro" id="IPR005829">
    <property type="entry name" value="Sugar_transporter_CS"/>
</dbReference>
<evidence type="ECO:0000256" key="5">
    <source>
        <dbReference type="SAM" id="MobiDB-lite"/>
    </source>
</evidence>
<feature type="transmembrane region" description="Helical" evidence="6">
    <location>
        <begin position="102"/>
        <end position="120"/>
    </location>
</feature>
<feature type="domain" description="Major facilitator superfamily (MFS) profile" evidence="7">
    <location>
        <begin position="31"/>
        <end position="423"/>
    </location>
</feature>
<feature type="transmembrane region" description="Helical" evidence="6">
    <location>
        <begin position="250"/>
        <end position="273"/>
    </location>
</feature>
<evidence type="ECO:0000256" key="2">
    <source>
        <dbReference type="ARBA" id="ARBA00022692"/>
    </source>
</evidence>
<evidence type="ECO:0000313" key="8">
    <source>
        <dbReference type="EMBL" id="WZW98858.1"/>
    </source>
</evidence>
<accession>A0ABZ3C7V8</accession>
<dbReference type="PROSITE" id="PS50850">
    <property type="entry name" value="MFS"/>
    <property type="match status" value="1"/>
</dbReference>
<sequence length="425" mass="45104">MSSPVPSPRGVESPADNPSTYLEGPARQKLVWSILISSTALFACYLAAGSVLLPIQVENLDPANRETNLAIVTSLSSFATLFVQPIVGALSDRTRSRLGRRAPWMLGGAVLGGIMLTLIPHIGVNVALVAVMWVLAQVSLNSVQGPMSALVADRLAPTYRGTASAFFGVGMTLGTMVGVVGAGFMVTQLGLGYAVFGIAVIVLVGLLVFLNQDQSSKGMALPAFSWLEFAKGFGRPFRSADFRWAFAQRFVMFLSYMGIVGYMLYILTGYVGLTTEEAGPIMALQQMVNSGFAIAATFLAGPLSDKLGRRKIFVFVAPFFVAVGCVFPILMPNVMGILFLAAFAGIGFGAYMAVDVALVVDILPNPEEAAKDLGVINIANNVPQMFAPIVNAVLIANIGYVALFPWAIVLAIFAAFLVFPIKGVR</sequence>
<dbReference type="InterPro" id="IPR036259">
    <property type="entry name" value="MFS_trans_sf"/>
</dbReference>
<keyword evidence="4 6" id="KW-0472">Membrane</keyword>
<feature type="transmembrane region" description="Helical" evidence="6">
    <location>
        <begin position="279"/>
        <end position="300"/>
    </location>
</feature>
<protein>
    <submittedName>
        <fullName evidence="8">MFS transporter</fullName>
    </submittedName>
</protein>
<evidence type="ECO:0000259" key="7">
    <source>
        <dbReference type="PROSITE" id="PS50850"/>
    </source>
</evidence>
<reference evidence="8 9" key="1">
    <citation type="journal article" date="2023" name="Environ Microbiome">
        <title>A coral-associated actinobacterium mitigates coral bleaching under heat stress.</title>
        <authorList>
            <person name="Li J."/>
            <person name="Zou Y."/>
            <person name="Li Q."/>
            <person name="Zhang J."/>
            <person name="Bourne D.G."/>
            <person name="Lyu Y."/>
            <person name="Liu C."/>
            <person name="Zhang S."/>
        </authorList>
    </citation>
    <scope>NUCLEOTIDE SEQUENCE [LARGE SCALE GENOMIC DNA]</scope>
    <source>
        <strain evidence="8 9">SCSIO 13291</strain>
    </source>
</reference>
<organism evidence="8 9">
    <name type="scientific">Propioniciclava soli</name>
    <dbReference type="NCBI Taxonomy" id="2775081"/>
    <lineage>
        <taxon>Bacteria</taxon>
        <taxon>Bacillati</taxon>
        <taxon>Actinomycetota</taxon>
        <taxon>Actinomycetes</taxon>
        <taxon>Propionibacteriales</taxon>
        <taxon>Propionibacteriaceae</taxon>
        <taxon>Propioniciclava</taxon>
    </lineage>
</organism>
<dbReference type="PROSITE" id="PS00216">
    <property type="entry name" value="SUGAR_TRANSPORT_1"/>
    <property type="match status" value="1"/>
</dbReference>
<dbReference type="SUPFAM" id="SSF103473">
    <property type="entry name" value="MFS general substrate transporter"/>
    <property type="match status" value="1"/>
</dbReference>
<feature type="transmembrane region" description="Helical" evidence="6">
    <location>
        <begin position="312"/>
        <end position="331"/>
    </location>
</feature>
<proteinExistence type="predicted"/>
<evidence type="ECO:0000256" key="3">
    <source>
        <dbReference type="ARBA" id="ARBA00022989"/>
    </source>
</evidence>
<comment type="subcellular location">
    <subcellularLocation>
        <location evidence="1">Cell membrane</location>
        <topology evidence="1">Multi-pass membrane protein</topology>
    </subcellularLocation>
</comment>
<dbReference type="PANTHER" id="PTHR23528">
    <property type="match status" value="1"/>
</dbReference>
<feature type="transmembrane region" description="Helical" evidence="6">
    <location>
        <begin position="375"/>
        <end position="396"/>
    </location>
</feature>
<dbReference type="InterPro" id="IPR020846">
    <property type="entry name" value="MFS_dom"/>
</dbReference>
<feature type="transmembrane region" description="Helical" evidence="6">
    <location>
        <begin position="69"/>
        <end position="90"/>
    </location>
</feature>
<feature type="transmembrane region" description="Helical" evidence="6">
    <location>
        <begin position="337"/>
        <end position="363"/>
    </location>
</feature>
<gene>
    <name evidence="8" type="ORF">PCC79_01205</name>
</gene>
<dbReference type="PANTHER" id="PTHR23528:SF1">
    <property type="entry name" value="MAJOR FACILITATOR SUPERFAMILY (MFS) PROFILE DOMAIN-CONTAINING PROTEIN"/>
    <property type="match status" value="1"/>
</dbReference>
<dbReference type="EMBL" id="CP115965">
    <property type="protein sequence ID" value="WZW98858.1"/>
    <property type="molecule type" value="Genomic_DNA"/>
</dbReference>
<evidence type="ECO:0000313" key="9">
    <source>
        <dbReference type="Proteomes" id="UP001434337"/>
    </source>
</evidence>
<dbReference type="Gene3D" id="1.20.1250.20">
    <property type="entry name" value="MFS general substrate transporter like domains"/>
    <property type="match status" value="2"/>
</dbReference>
<keyword evidence="3 6" id="KW-1133">Transmembrane helix</keyword>
<feature type="transmembrane region" description="Helical" evidence="6">
    <location>
        <begin position="191"/>
        <end position="210"/>
    </location>
</feature>
<dbReference type="Proteomes" id="UP001434337">
    <property type="component" value="Chromosome"/>
</dbReference>
<feature type="transmembrane region" description="Helical" evidence="6">
    <location>
        <begin position="30"/>
        <end position="57"/>
    </location>
</feature>
<feature type="transmembrane region" description="Helical" evidence="6">
    <location>
        <begin position="402"/>
        <end position="421"/>
    </location>
</feature>
<evidence type="ECO:0000256" key="1">
    <source>
        <dbReference type="ARBA" id="ARBA00004651"/>
    </source>
</evidence>
<evidence type="ECO:0000256" key="6">
    <source>
        <dbReference type="SAM" id="Phobius"/>
    </source>
</evidence>
<dbReference type="RefSeq" id="WP_232548736.1">
    <property type="nucleotide sequence ID" value="NZ_CP115965.1"/>
</dbReference>
<feature type="region of interest" description="Disordered" evidence="5">
    <location>
        <begin position="1"/>
        <end position="20"/>
    </location>
</feature>
<evidence type="ECO:0000256" key="4">
    <source>
        <dbReference type="ARBA" id="ARBA00023136"/>
    </source>
</evidence>
<keyword evidence="2 6" id="KW-0812">Transmembrane</keyword>
<feature type="transmembrane region" description="Helical" evidence="6">
    <location>
        <begin position="164"/>
        <end position="185"/>
    </location>
</feature>
<keyword evidence="9" id="KW-1185">Reference proteome</keyword>
<feature type="transmembrane region" description="Helical" evidence="6">
    <location>
        <begin position="126"/>
        <end position="143"/>
    </location>
</feature>
<dbReference type="InterPro" id="IPR011701">
    <property type="entry name" value="MFS"/>
</dbReference>
<name>A0ABZ3C7V8_9ACTN</name>